<dbReference type="InterPro" id="IPR058701">
    <property type="entry name" value="PhiTE_072-like"/>
</dbReference>
<proteinExistence type="predicted"/>
<dbReference type="Pfam" id="PF26211">
    <property type="entry name" value="Phage_phiTE_072"/>
    <property type="match status" value="1"/>
</dbReference>
<evidence type="ECO:0000313" key="1">
    <source>
        <dbReference type="EMBL" id="AJS09882.1"/>
    </source>
</evidence>
<reference evidence="1" key="1">
    <citation type="journal article" date="2015" name="FEMS Microbiol. Lett.">
        <title>Characterisation of a large novel phage-like plasmid in Salmonella enterica serovar Typhimurium.</title>
        <authorList>
            <person name="Octavia S."/>
            <person name="Sara J."/>
            <person name="Lan R."/>
        </authorList>
    </citation>
    <scope>NUCLEOTIDE SEQUENCE</scope>
    <source>
        <strain evidence="1">L946</strain>
        <plasmid evidence="1">pSTM_Phi</plasmid>
    </source>
</reference>
<dbReference type="AlphaFoldDB" id="A0A0D3RJV5"/>
<name>A0A0D3RJV5_SALTM</name>
<dbReference type="EMBL" id="KP763470">
    <property type="protein sequence ID" value="AJS09882.1"/>
    <property type="molecule type" value="Genomic_DNA"/>
</dbReference>
<accession>A0A0D3RJV5</accession>
<organism evidence="1">
    <name type="scientific">Salmonella typhimurium</name>
    <dbReference type="NCBI Taxonomy" id="90371"/>
    <lineage>
        <taxon>Bacteria</taxon>
        <taxon>Pseudomonadati</taxon>
        <taxon>Pseudomonadota</taxon>
        <taxon>Gammaproteobacteria</taxon>
        <taxon>Enterobacterales</taxon>
        <taxon>Enterobacteriaceae</taxon>
        <taxon>Salmonella</taxon>
    </lineage>
</organism>
<dbReference type="RefSeq" id="WP_172686556.1">
    <property type="nucleotide sequence ID" value="NZ_KP763470.1"/>
</dbReference>
<protein>
    <submittedName>
        <fullName evidence="1">Uncharacterized protein</fullName>
    </submittedName>
</protein>
<geneLocation type="plasmid" evidence="1">
    <name>pSTM_Phi</name>
</geneLocation>
<sequence length="180" mass="20311">MSITVEKINVLSFIITGAERLDPVRVMIENIEPGKGLLTIICFGRSWNGSWGSMGGDTVQEFIKRVSNDYLIGCLAPRLESTVDADNEANLIFVKSQIIKLRREREIDRGEAREMWTEANDAENVKANCCDFLVGDKLLNLFGDDSWYAGWPTVLNPEYQYLDRVINAVRDGMAEMERAA</sequence>
<keyword evidence="1" id="KW-0614">Plasmid</keyword>